<feature type="compositionally biased region" description="Pro residues" evidence="1">
    <location>
        <begin position="38"/>
        <end position="48"/>
    </location>
</feature>
<organism evidence="2 3">
    <name type="scientific">Streptomyces milbemycinicus</name>
    <dbReference type="NCBI Taxonomy" id="476552"/>
    <lineage>
        <taxon>Bacteria</taxon>
        <taxon>Bacillati</taxon>
        <taxon>Actinomycetota</taxon>
        <taxon>Actinomycetes</taxon>
        <taxon>Kitasatosporales</taxon>
        <taxon>Streptomycetaceae</taxon>
        <taxon>Streptomyces</taxon>
    </lineage>
</organism>
<keyword evidence="3" id="KW-1185">Reference proteome</keyword>
<evidence type="ECO:0000313" key="2">
    <source>
        <dbReference type="EMBL" id="MFK4265956.1"/>
    </source>
</evidence>
<feature type="region of interest" description="Disordered" evidence="1">
    <location>
        <begin position="33"/>
        <end position="65"/>
    </location>
</feature>
<dbReference type="InterPro" id="IPR016181">
    <property type="entry name" value="Acyl_CoA_acyltransferase"/>
</dbReference>
<dbReference type="RefSeq" id="WP_404746298.1">
    <property type="nucleotide sequence ID" value="NZ_JBJDQH010000004.1"/>
</dbReference>
<sequence length="117" mass="12572">MTAPSTPLRHGRSDGYRLCTWTRGGLTRALVATADDASPPPARSPSPGGPHRRHRRDRDRPAHRRKGMGILIMCALVNVSADQGTRTAVLGATVEDKALCKSLGWHTQAPLTGLILC</sequence>
<evidence type="ECO:0008006" key="4">
    <source>
        <dbReference type="Google" id="ProtNLM"/>
    </source>
</evidence>
<reference evidence="2 3" key="1">
    <citation type="submission" date="2024-11" db="EMBL/GenBank/DDBJ databases">
        <title>The Natural Products Discovery Center: Release of the First 8490 Sequenced Strains for Exploring Actinobacteria Biosynthetic Diversity.</title>
        <authorList>
            <person name="Kalkreuter E."/>
            <person name="Kautsar S.A."/>
            <person name="Yang D."/>
            <person name="Bader C.D."/>
            <person name="Teijaro C.N."/>
            <person name="Fluegel L."/>
            <person name="Davis C.M."/>
            <person name="Simpson J.R."/>
            <person name="Lauterbach L."/>
            <person name="Steele A.D."/>
            <person name="Gui C."/>
            <person name="Meng S."/>
            <person name="Li G."/>
            <person name="Viehrig K."/>
            <person name="Ye F."/>
            <person name="Su P."/>
            <person name="Kiefer A.F."/>
            <person name="Nichols A."/>
            <person name="Cepeda A.J."/>
            <person name="Yan W."/>
            <person name="Fan B."/>
            <person name="Jiang Y."/>
            <person name="Adhikari A."/>
            <person name="Zheng C.-J."/>
            <person name="Schuster L."/>
            <person name="Cowan T.M."/>
            <person name="Smanski M.J."/>
            <person name="Chevrette M.G."/>
            <person name="De Carvalho L.P.S."/>
            <person name="Shen B."/>
        </authorList>
    </citation>
    <scope>NUCLEOTIDE SEQUENCE [LARGE SCALE GENOMIC DNA]</scope>
    <source>
        <strain evidence="2 3">NPDC020863</strain>
    </source>
</reference>
<dbReference type="Proteomes" id="UP001620295">
    <property type="component" value="Unassembled WGS sequence"/>
</dbReference>
<proteinExistence type="predicted"/>
<evidence type="ECO:0000256" key="1">
    <source>
        <dbReference type="SAM" id="MobiDB-lite"/>
    </source>
</evidence>
<comment type="caution">
    <text evidence="2">The sequence shown here is derived from an EMBL/GenBank/DDBJ whole genome shotgun (WGS) entry which is preliminary data.</text>
</comment>
<feature type="compositionally biased region" description="Basic residues" evidence="1">
    <location>
        <begin position="50"/>
        <end position="65"/>
    </location>
</feature>
<gene>
    <name evidence="2" type="ORF">ACI2L5_13565</name>
</gene>
<accession>A0ABW8LJ63</accession>
<protein>
    <recommendedName>
        <fullName evidence="4">N-acetyltransferase domain-containing protein</fullName>
    </recommendedName>
</protein>
<evidence type="ECO:0000313" key="3">
    <source>
        <dbReference type="Proteomes" id="UP001620295"/>
    </source>
</evidence>
<dbReference type="SUPFAM" id="SSF55729">
    <property type="entry name" value="Acyl-CoA N-acyltransferases (Nat)"/>
    <property type="match status" value="1"/>
</dbReference>
<name>A0ABW8LJ63_9ACTN</name>
<dbReference type="EMBL" id="JBJDQH010000004">
    <property type="protein sequence ID" value="MFK4265956.1"/>
    <property type="molecule type" value="Genomic_DNA"/>
</dbReference>